<reference evidence="16" key="1">
    <citation type="submission" date="2022-11" db="EMBL/GenBank/DDBJ databases">
        <authorList>
            <person name="Kikuchi T."/>
        </authorList>
    </citation>
    <scope>NUCLEOTIDE SEQUENCE</scope>
    <source>
        <strain evidence="16">PS1010</strain>
    </source>
</reference>
<evidence type="ECO:0000256" key="8">
    <source>
        <dbReference type="ARBA" id="ARBA00049598"/>
    </source>
</evidence>
<organism evidence="16 17">
    <name type="scientific">Caenorhabditis angaria</name>
    <dbReference type="NCBI Taxonomy" id="860376"/>
    <lineage>
        <taxon>Eukaryota</taxon>
        <taxon>Metazoa</taxon>
        <taxon>Ecdysozoa</taxon>
        <taxon>Nematoda</taxon>
        <taxon>Chromadorea</taxon>
        <taxon>Rhabditida</taxon>
        <taxon>Rhabditina</taxon>
        <taxon>Rhabditomorpha</taxon>
        <taxon>Rhabditoidea</taxon>
        <taxon>Rhabditidae</taxon>
        <taxon>Peloderinae</taxon>
        <taxon>Caenorhabditis</taxon>
    </lineage>
</organism>
<keyword evidence="2" id="KW-0690">Ribosome biogenesis</keyword>
<feature type="domain" description="HIT-type" evidence="15">
    <location>
        <begin position="78"/>
        <end position="112"/>
    </location>
</feature>
<dbReference type="PROSITE" id="PS51083">
    <property type="entry name" value="ZF_HIT"/>
    <property type="match status" value="1"/>
</dbReference>
<protein>
    <recommendedName>
        <fullName evidence="11">Box C/D snoRNA protein 1</fullName>
    </recommendedName>
    <alternativeName>
        <fullName evidence="12">Zinc finger HIT domain-containing protein 6</fullName>
    </alternativeName>
</protein>
<evidence type="ECO:0000256" key="1">
    <source>
        <dbReference type="ARBA" id="ARBA00022499"/>
    </source>
</evidence>
<feature type="compositionally biased region" description="Gly residues" evidence="14">
    <location>
        <begin position="414"/>
        <end position="423"/>
    </location>
</feature>
<evidence type="ECO:0000256" key="4">
    <source>
        <dbReference type="ARBA" id="ARBA00022723"/>
    </source>
</evidence>
<dbReference type="GO" id="GO:0005634">
    <property type="term" value="C:nucleus"/>
    <property type="evidence" value="ECO:0007669"/>
    <property type="project" value="TreeGrafter"/>
</dbReference>
<dbReference type="GO" id="GO:0070761">
    <property type="term" value="C:pre-snoRNP complex"/>
    <property type="evidence" value="ECO:0007669"/>
    <property type="project" value="TreeGrafter"/>
</dbReference>
<keyword evidence="6" id="KW-0862">Zinc</keyword>
<evidence type="ECO:0000256" key="14">
    <source>
        <dbReference type="SAM" id="MobiDB-lite"/>
    </source>
</evidence>
<evidence type="ECO:0000256" key="13">
    <source>
        <dbReference type="PROSITE-ProRule" id="PRU00453"/>
    </source>
</evidence>
<sequence>MDESEKNLVICENDTEDGEITDDEDEAPEEMTAHPDPNTLTIDYPSSDDEPTEELINNYVKKVEEDRKNEPEIDPKLCKVCKKVEHKYRCPRCDIRTCSLDCSKKHKLELDCDGVRQAFTKVEKLSQYDDNKSIDDQKFMHNLKEKIGLGAETATTTANEVVPEAESDLRYNTNSGTERYLLNAARFRHVWLGFSHETPETSNESRHEQFSDTIFWTLKLVFKRQLEDGSTDEFVKVINNIPETIRISTILKQFFKPRKFGCIVSETDLDLEKLSKFIERGQDDVNVFMEVHGNPEKYYGCLADSTILENTRNRVIADHPKFIITLNDEFKDMDLLTNEEMEQISSKYGGLAKNDRYSNRAGGNGGNGRGGMNSGRVFGRGSGRGMNRGKRPHHGGGSGGGSYDNSNNWKRGRGGGGSGGPRRGGYHNRGPQIDTFDPFEPFAGPTRLPIEYGQK</sequence>
<evidence type="ECO:0000256" key="9">
    <source>
        <dbReference type="ARBA" id="ARBA00049654"/>
    </source>
</evidence>
<evidence type="ECO:0000256" key="5">
    <source>
        <dbReference type="ARBA" id="ARBA00022771"/>
    </source>
</evidence>
<dbReference type="PANTHER" id="PTHR13483:SF11">
    <property type="entry name" value="ZINC FINGER HIT DOMAIN-CONTAINING PROTEIN 3"/>
    <property type="match status" value="1"/>
</dbReference>
<gene>
    <name evidence="16" type="ORF">CAMP_LOCUS14413</name>
</gene>
<dbReference type="SUPFAM" id="SSF144232">
    <property type="entry name" value="HIT/MYND zinc finger-like"/>
    <property type="match status" value="1"/>
</dbReference>
<dbReference type="Proteomes" id="UP001152747">
    <property type="component" value="Unassembled WGS sequence"/>
</dbReference>
<comment type="subunit">
    <text evidence="10">Interacts with FBL, SNU13, NOP58, NUFIP1, RUVBL1, RUVBL2 and TAF9. Interacts (via HIT-type zinc finger) with the RUVBL1/RUVBL2 complex in the presence of ADP.</text>
</comment>
<keyword evidence="1" id="KW-1017">Isopeptide bond</keyword>
<name>A0A9P1IVA4_9PELO</name>
<dbReference type="PANTHER" id="PTHR13483">
    <property type="entry name" value="BOX C_D SNORNA PROTEIN 1-RELATED"/>
    <property type="match status" value="1"/>
</dbReference>
<dbReference type="CDD" id="cd23023">
    <property type="entry name" value="zf-HIT_BCD1"/>
    <property type="match status" value="1"/>
</dbReference>
<evidence type="ECO:0000313" key="17">
    <source>
        <dbReference type="Proteomes" id="UP001152747"/>
    </source>
</evidence>
<dbReference type="Gene3D" id="3.30.60.190">
    <property type="match status" value="1"/>
</dbReference>
<dbReference type="FunFam" id="3.30.60.190:FF:000001">
    <property type="entry name" value="box C/D snoRNA protein 1"/>
    <property type="match status" value="1"/>
</dbReference>
<evidence type="ECO:0000256" key="12">
    <source>
        <dbReference type="ARBA" id="ARBA00077531"/>
    </source>
</evidence>
<proteinExistence type="inferred from homology"/>
<dbReference type="GO" id="GO:0000492">
    <property type="term" value="P:box C/D snoRNP assembly"/>
    <property type="evidence" value="ECO:0007669"/>
    <property type="project" value="TreeGrafter"/>
</dbReference>
<dbReference type="InterPro" id="IPR051639">
    <property type="entry name" value="BCD1"/>
</dbReference>
<comment type="similarity">
    <text evidence="9">Belongs to the BCD1 family.</text>
</comment>
<dbReference type="AlphaFoldDB" id="A0A9P1IVA4"/>
<dbReference type="GO" id="GO:0008270">
    <property type="term" value="F:zinc ion binding"/>
    <property type="evidence" value="ECO:0007669"/>
    <property type="project" value="UniProtKB-UniRule"/>
</dbReference>
<dbReference type="Pfam" id="PF25790">
    <property type="entry name" value="BCD1"/>
    <property type="match status" value="1"/>
</dbReference>
<comment type="function">
    <text evidence="8">Required for box C/D snoRNAs accumulation involved in snoRNA processing, snoRNA transport to the nucleolus and ribosome biogenesis.</text>
</comment>
<keyword evidence="3" id="KW-0597">Phosphoprotein</keyword>
<keyword evidence="5 13" id="KW-0863">Zinc-finger</keyword>
<keyword evidence="4" id="KW-0479">Metal-binding</keyword>
<keyword evidence="17" id="KW-1185">Reference proteome</keyword>
<dbReference type="InterPro" id="IPR007529">
    <property type="entry name" value="Znf_HIT"/>
</dbReference>
<feature type="region of interest" description="Disordered" evidence="14">
    <location>
        <begin position="352"/>
        <end position="455"/>
    </location>
</feature>
<dbReference type="GO" id="GO:0048254">
    <property type="term" value="P:snoRNA localization"/>
    <property type="evidence" value="ECO:0007669"/>
    <property type="project" value="TreeGrafter"/>
</dbReference>
<accession>A0A9P1IVA4</accession>
<evidence type="ECO:0000313" key="16">
    <source>
        <dbReference type="EMBL" id="CAI5451776.1"/>
    </source>
</evidence>
<evidence type="ECO:0000256" key="10">
    <source>
        <dbReference type="ARBA" id="ARBA00061949"/>
    </source>
</evidence>
<evidence type="ECO:0000256" key="11">
    <source>
        <dbReference type="ARBA" id="ARBA00068630"/>
    </source>
</evidence>
<feature type="compositionally biased region" description="Gly residues" evidence="14">
    <location>
        <begin position="362"/>
        <end position="386"/>
    </location>
</feature>
<evidence type="ECO:0000256" key="6">
    <source>
        <dbReference type="ARBA" id="ARBA00022833"/>
    </source>
</evidence>
<dbReference type="InterPro" id="IPR057721">
    <property type="entry name" value="BCD1_alpha/beta"/>
</dbReference>
<dbReference type="EMBL" id="CANHGI010000005">
    <property type="protein sequence ID" value="CAI5451776.1"/>
    <property type="molecule type" value="Genomic_DNA"/>
</dbReference>
<dbReference type="OrthoDB" id="272357at2759"/>
<evidence type="ECO:0000256" key="7">
    <source>
        <dbReference type="ARBA" id="ARBA00022843"/>
    </source>
</evidence>
<keyword evidence="7" id="KW-0832">Ubl conjugation</keyword>
<comment type="caution">
    <text evidence="16">The sequence shown here is derived from an EMBL/GenBank/DDBJ whole genome shotgun (WGS) entry which is preliminary data.</text>
</comment>
<evidence type="ECO:0000256" key="2">
    <source>
        <dbReference type="ARBA" id="ARBA00022517"/>
    </source>
</evidence>
<evidence type="ECO:0000256" key="3">
    <source>
        <dbReference type="ARBA" id="ARBA00022553"/>
    </source>
</evidence>
<dbReference type="GO" id="GO:0000463">
    <property type="term" value="P:maturation of LSU-rRNA from tricistronic rRNA transcript (SSU-rRNA, 5.8S rRNA, LSU-rRNA)"/>
    <property type="evidence" value="ECO:0007669"/>
    <property type="project" value="TreeGrafter"/>
</dbReference>
<evidence type="ECO:0000259" key="15">
    <source>
        <dbReference type="PROSITE" id="PS51083"/>
    </source>
</evidence>
<feature type="compositionally biased region" description="Acidic residues" evidence="14">
    <location>
        <begin position="13"/>
        <end position="29"/>
    </location>
</feature>
<feature type="region of interest" description="Disordered" evidence="14">
    <location>
        <begin position="1"/>
        <end position="52"/>
    </location>
</feature>
<dbReference type="Pfam" id="PF04438">
    <property type="entry name" value="zf-HIT"/>
    <property type="match status" value="1"/>
</dbReference>